<feature type="transmembrane region" description="Helical" evidence="1">
    <location>
        <begin position="132"/>
        <end position="150"/>
    </location>
</feature>
<name>A0ABR8S671_9BURK</name>
<proteinExistence type="predicted"/>
<reference evidence="3 4" key="1">
    <citation type="submission" date="2020-08" db="EMBL/GenBank/DDBJ databases">
        <title>A Genomic Blueprint of the Chicken Gut Microbiome.</title>
        <authorList>
            <person name="Gilroy R."/>
            <person name="Ravi A."/>
            <person name="Getino M."/>
            <person name="Pursley I."/>
            <person name="Horton D.L."/>
            <person name="Alikhan N.-F."/>
            <person name="Baker D."/>
            <person name="Gharbi K."/>
            <person name="Hall N."/>
            <person name="Watson M."/>
            <person name="Adriaenssens E.M."/>
            <person name="Foster-Nyarko E."/>
            <person name="Jarju S."/>
            <person name="Secka A."/>
            <person name="Antonio M."/>
            <person name="Oren A."/>
            <person name="Chaudhuri R."/>
            <person name="La Ragione R.M."/>
            <person name="Hildebrand F."/>
            <person name="Pallen M.J."/>
        </authorList>
    </citation>
    <scope>NUCLEOTIDE SEQUENCE [LARGE SCALE GENOMIC DNA]</scope>
    <source>
        <strain evidence="3 4">Sa2CVA6</strain>
    </source>
</reference>
<dbReference type="Pfam" id="PF13386">
    <property type="entry name" value="DsbD_2"/>
    <property type="match status" value="1"/>
</dbReference>
<dbReference type="RefSeq" id="WP_191721382.1">
    <property type="nucleotide sequence ID" value="NZ_JACSQK010000001.1"/>
</dbReference>
<comment type="caution">
    <text evidence="3">The sequence shown here is derived from an EMBL/GenBank/DDBJ whole genome shotgun (WGS) entry which is preliminary data.</text>
</comment>
<dbReference type="Proteomes" id="UP000634919">
    <property type="component" value="Unassembled WGS sequence"/>
</dbReference>
<protein>
    <submittedName>
        <fullName evidence="3">Sulfite exporter TauE/SafE family protein</fullName>
    </submittedName>
</protein>
<feature type="transmembrane region" description="Helical" evidence="1">
    <location>
        <begin position="6"/>
        <end position="32"/>
    </location>
</feature>
<dbReference type="EMBL" id="JACSQK010000001">
    <property type="protein sequence ID" value="MBD7958955.1"/>
    <property type="molecule type" value="Genomic_DNA"/>
</dbReference>
<feature type="domain" description="Urease accessory protein UreH-like transmembrane" evidence="2">
    <location>
        <begin position="8"/>
        <end position="222"/>
    </location>
</feature>
<accession>A0ABR8S671</accession>
<sequence>MEFSLVWTAFFMGLVGGPHCLAMCAAPCHAVIHGHHKAVQMHSMQQSHPAAFNWSAFQFHSGRLVGYGLLGAIAALAMEQIAWLSDRTSALHPVWVLMHLAILAWGLLMLFQGQQPVWLERAGRAMWKTVQPLLSMRGGVLFAGMAWTLLPCGLLYSAILVAALSGTALTGAASMVAFACGGALWLIAAPYAWRWLSGRLSLLRSGWGVRAAGFMLVAVSLWALWMDLIYKPSVWCR</sequence>
<dbReference type="PANTHER" id="PTHR42208">
    <property type="entry name" value="HEAVY METAL TRANSPORTER-RELATED"/>
    <property type="match status" value="1"/>
</dbReference>
<evidence type="ECO:0000313" key="3">
    <source>
        <dbReference type="EMBL" id="MBD7958955.1"/>
    </source>
</evidence>
<keyword evidence="1" id="KW-0812">Transmembrane</keyword>
<keyword evidence="1" id="KW-1133">Transmembrane helix</keyword>
<feature type="transmembrane region" description="Helical" evidence="1">
    <location>
        <begin position="64"/>
        <end position="84"/>
    </location>
</feature>
<gene>
    <name evidence="3" type="ORF">H9646_00530</name>
</gene>
<feature type="transmembrane region" description="Helical" evidence="1">
    <location>
        <begin position="207"/>
        <end position="225"/>
    </location>
</feature>
<feature type="transmembrane region" description="Helical" evidence="1">
    <location>
        <begin position="90"/>
        <end position="111"/>
    </location>
</feature>
<organism evidence="3 4">
    <name type="scientific">Comamonas avium</name>
    <dbReference type="NCBI Taxonomy" id="2762231"/>
    <lineage>
        <taxon>Bacteria</taxon>
        <taxon>Pseudomonadati</taxon>
        <taxon>Pseudomonadota</taxon>
        <taxon>Betaproteobacteria</taxon>
        <taxon>Burkholderiales</taxon>
        <taxon>Comamonadaceae</taxon>
        <taxon>Comamonas</taxon>
    </lineage>
</organism>
<dbReference type="InterPro" id="IPR039447">
    <property type="entry name" value="UreH-like_TM_dom"/>
</dbReference>
<evidence type="ECO:0000256" key="1">
    <source>
        <dbReference type="SAM" id="Phobius"/>
    </source>
</evidence>
<keyword evidence="1" id="KW-0472">Membrane</keyword>
<dbReference type="PANTHER" id="PTHR42208:SF1">
    <property type="entry name" value="HEAVY METAL TRANSPORTER"/>
    <property type="match status" value="1"/>
</dbReference>
<evidence type="ECO:0000259" key="2">
    <source>
        <dbReference type="Pfam" id="PF13386"/>
    </source>
</evidence>
<feature type="transmembrane region" description="Helical" evidence="1">
    <location>
        <begin position="156"/>
        <end position="187"/>
    </location>
</feature>
<evidence type="ECO:0000313" key="4">
    <source>
        <dbReference type="Proteomes" id="UP000634919"/>
    </source>
</evidence>
<keyword evidence="4" id="KW-1185">Reference proteome</keyword>